<sequence length="104" mass="12018">MKIVIDRTAPCFGEEQENRESFERWIRGIVQKWIGEPIEFDWVQPISERTVHHPLVVLNLKWPAGGVSEPDAFAHGRLLFELLCKSEYEADFLVCSRSTAVVYV</sequence>
<name>A0A1F4V1G8_UNCKA</name>
<comment type="caution">
    <text evidence="1">The sequence shown here is derived from an EMBL/GenBank/DDBJ whole genome shotgun (WGS) entry which is preliminary data.</text>
</comment>
<proteinExistence type="predicted"/>
<organism evidence="1 2">
    <name type="scientific">candidate division WWE3 bacterium RIFCSPLOWO2_01_FULL_37_15</name>
    <dbReference type="NCBI Taxonomy" id="1802622"/>
    <lineage>
        <taxon>Bacteria</taxon>
        <taxon>Katanobacteria</taxon>
    </lineage>
</organism>
<dbReference type="AlphaFoldDB" id="A0A1F4V1G8"/>
<evidence type="ECO:0000313" key="2">
    <source>
        <dbReference type="Proteomes" id="UP000177458"/>
    </source>
</evidence>
<reference evidence="1 2" key="1">
    <citation type="journal article" date="2016" name="Nat. Commun.">
        <title>Thousands of microbial genomes shed light on interconnected biogeochemical processes in an aquifer system.</title>
        <authorList>
            <person name="Anantharaman K."/>
            <person name="Brown C.T."/>
            <person name="Hug L.A."/>
            <person name="Sharon I."/>
            <person name="Castelle C.J."/>
            <person name="Probst A.J."/>
            <person name="Thomas B.C."/>
            <person name="Singh A."/>
            <person name="Wilkins M.J."/>
            <person name="Karaoz U."/>
            <person name="Brodie E.L."/>
            <person name="Williams K.H."/>
            <person name="Hubbard S.S."/>
            <person name="Banfield J.F."/>
        </authorList>
    </citation>
    <scope>NUCLEOTIDE SEQUENCE [LARGE SCALE GENOMIC DNA]</scope>
</reference>
<dbReference type="Proteomes" id="UP000177458">
    <property type="component" value="Unassembled WGS sequence"/>
</dbReference>
<dbReference type="EMBL" id="MEVF01000003">
    <property type="protein sequence ID" value="OGC51002.1"/>
    <property type="molecule type" value="Genomic_DNA"/>
</dbReference>
<evidence type="ECO:0000313" key="1">
    <source>
        <dbReference type="EMBL" id="OGC51002.1"/>
    </source>
</evidence>
<gene>
    <name evidence="1" type="ORF">A3A69_01080</name>
</gene>
<accession>A0A1F4V1G8</accession>
<protein>
    <submittedName>
        <fullName evidence="1">Uncharacterized protein</fullName>
    </submittedName>
</protein>